<reference evidence="2 3" key="1">
    <citation type="submission" date="2024-02" db="EMBL/GenBank/DDBJ databases">
        <authorList>
            <person name="Vignale AGUSTIN F."/>
            <person name="Sosa J E."/>
            <person name="Modenutti C."/>
        </authorList>
    </citation>
    <scope>NUCLEOTIDE SEQUENCE [LARGE SCALE GENOMIC DNA]</scope>
</reference>
<evidence type="ECO:0000313" key="2">
    <source>
        <dbReference type="EMBL" id="CAK9166867.1"/>
    </source>
</evidence>
<keyword evidence="1" id="KW-0472">Membrane</keyword>
<organism evidence="2 3">
    <name type="scientific">Ilex paraguariensis</name>
    <name type="common">yerba mate</name>
    <dbReference type="NCBI Taxonomy" id="185542"/>
    <lineage>
        <taxon>Eukaryota</taxon>
        <taxon>Viridiplantae</taxon>
        <taxon>Streptophyta</taxon>
        <taxon>Embryophyta</taxon>
        <taxon>Tracheophyta</taxon>
        <taxon>Spermatophyta</taxon>
        <taxon>Magnoliopsida</taxon>
        <taxon>eudicotyledons</taxon>
        <taxon>Gunneridae</taxon>
        <taxon>Pentapetalae</taxon>
        <taxon>asterids</taxon>
        <taxon>campanulids</taxon>
        <taxon>Aquifoliales</taxon>
        <taxon>Aquifoliaceae</taxon>
        <taxon>Ilex</taxon>
    </lineage>
</organism>
<dbReference type="PANTHER" id="PTHR34115">
    <property type="entry name" value="PROTEIN, PUTATIVE-RELATED"/>
    <property type="match status" value="1"/>
</dbReference>
<feature type="non-terminal residue" evidence="2">
    <location>
        <position position="124"/>
    </location>
</feature>
<comment type="caution">
    <text evidence="2">The sequence shown here is derived from an EMBL/GenBank/DDBJ whole genome shotgun (WGS) entry which is preliminary data.</text>
</comment>
<dbReference type="PANTHER" id="PTHR34115:SF6">
    <property type="entry name" value="PROTEIN, PUTATIVE-RELATED"/>
    <property type="match status" value="1"/>
</dbReference>
<keyword evidence="1" id="KW-1133">Transmembrane helix</keyword>
<evidence type="ECO:0000256" key="1">
    <source>
        <dbReference type="SAM" id="Phobius"/>
    </source>
</evidence>
<evidence type="ECO:0000313" key="3">
    <source>
        <dbReference type="Proteomes" id="UP001642360"/>
    </source>
</evidence>
<dbReference type="EMBL" id="CAUOFW020004712">
    <property type="protein sequence ID" value="CAK9166867.1"/>
    <property type="molecule type" value="Genomic_DNA"/>
</dbReference>
<name>A0ABC8TBS6_9AQUA</name>
<gene>
    <name evidence="2" type="ORF">ILEXP_LOCUS36106</name>
</gene>
<protein>
    <submittedName>
        <fullName evidence="2">Uncharacterized protein</fullName>
    </submittedName>
</protein>
<feature type="transmembrane region" description="Helical" evidence="1">
    <location>
        <begin position="83"/>
        <end position="104"/>
    </location>
</feature>
<feature type="transmembrane region" description="Helical" evidence="1">
    <location>
        <begin position="44"/>
        <end position="63"/>
    </location>
</feature>
<keyword evidence="1" id="KW-0812">Transmembrane</keyword>
<dbReference type="AlphaFoldDB" id="A0ABC8TBS6"/>
<accession>A0ABC8TBS6</accession>
<keyword evidence="3" id="KW-1185">Reference proteome</keyword>
<dbReference type="InterPro" id="IPR053258">
    <property type="entry name" value="Ca-permeable_cation_channel"/>
</dbReference>
<dbReference type="Proteomes" id="UP001642360">
    <property type="component" value="Unassembled WGS sequence"/>
</dbReference>
<sequence length="124" mass="13592">TSGSKIKSSPPSHEIFKYLVPLLFAAVAMKCQVKNVDPFEARPINMWCFVIATIIYSITLGIMERNKNHAAKYLQIIDHVILVSGALSSVSLLSVLLAGSLGYSELVHLRQRGMAAQPNPSLRV</sequence>
<proteinExistence type="predicted"/>
<feature type="non-terminal residue" evidence="2">
    <location>
        <position position="1"/>
    </location>
</feature>